<organism evidence="1">
    <name type="scientific">Anguilla anguilla</name>
    <name type="common">European freshwater eel</name>
    <name type="synonym">Muraena anguilla</name>
    <dbReference type="NCBI Taxonomy" id="7936"/>
    <lineage>
        <taxon>Eukaryota</taxon>
        <taxon>Metazoa</taxon>
        <taxon>Chordata</taxon>
        <taxon>Craniata</taxon>
        <taxon>Vertebrata</taxon>
        <taxon>Euteleostomi</taxon>
        <taxon>Actinopterygii</taxon>
        <taxon>Neopterygii</taxon>
        <taxon>Teleostei</taxon>
        <taxon>Anguilliformes</taxon>
        <taxon>Anguillidae</taxon>
        <taxon>Anguilla</taxon>
    </lineage>
</organism>
<dbReference type="EMBL" id="GBXM01069341">
    <property type="protein sequence ID" value="JAH39236.1"/>
    <property type="molecule type" value="Transcribed_RNA"/>
</dbReference>
<proteinExistence type="predicted"/>
<reference evidence="1" key="1">
    <citation type="submission" date="2014-11" db="EMBL/GenBank/DDBJ databases">
        <authorList>
            <person name="Amaro Gonzalez C."/>
        </authorList>
    </citation>
    <scope>NUCLEOTIDE SEQUENCE</scope>
</reference>
<accession>A0A0E9SD96</accession>
<reference evidence="1" key="2">
    <citation type="journal article" date="2015" name="Fish Shellfish Immunol.">
        <title>Early steps in the European eel (Anguilla anguilla)-Vibrio vulnificus interaction in the gills: Role of the RtxA13 toxin.</title>
        <authorList>
            <person name="Callol A."/>
            <person name="Pajuelo D."/>
            <person name="Ebbesson L."/>
            <person name="Teles M."/>
            <person name="MacKenzie S."/>
            <person name="Amaro C."/>
        </authorList>
    </citation>
    <scope>NUCLEOTIDE SEQUENCE</scope>
</reference>
<dbReference type="AlphaFoldDB" id="A0A0E9SD96"/>
<sequence length="55" mass="6062">MCASGPAADPAPYLDEEAQCLRAKWIELNAVPGGQLSRKECSHFHVLMWNSVVFS</sequence>
<name>A0A0E9SD96_ANGAN</name>
<protein>
    <submittedName>
        <fullName evidence="1">Uncharacterized protein</fullName>
    </submittedName>
</protein>
<evidence type="ECO:0000313" key="1">
    <source>
        <dbReference type="EMBL" id="JAH39236.1"/>
    </source>
</evidence>